<accession>A0A811P9A3</accession>
<proteinExistence type="predicted"/>
<dbReference type="AlphaFoldDB" id="A0A811P9A3"/>
<feature type="signal peptide" evidence="1">
    <location>
        <begin position="1"/>
        <end position="31"/>
    </location>
</feature>
<gene>
    <name evidence="3" type="ORF">NCGR_LOCUS26141</name>
</gene>
<dbReference type="OrthoDB" id="1843925at2759"/>
<dbReference type="Proteomes" id="UP000604825">
    <property type="component" value="Unassembled WGS sequence"/>
</dbReference>
<feature type="domain" description="DUF7731" evidence="2">
    <location>
        <begin position="51"/>
        <end position="147"/>
    </location>
</feature>
<sequence>MASVCSRLPFPILAVARISCCFLIMMMPACCSSDAGGGAAAFHGQKTDTVDIVGRALFCFNDRYIYSGCQGSFRLGPHGALDVPPGSADAFCGGPCLPETELVLRCVDGIMANFRFYYGASAGDVRFALDRGCGHSGLRGDFDVLQRIGAADGNYGDGYFYGRGDGARRSVKNNLAAVLPLLMSAATAILVWS</sequence>
<dbReference type="Pfam" id="PF24865">
    <property type="entry name" value="DUF7731"/>
    <property type="match status" value="1"/>
</dbReference>
<comment type="caution">
    <text evidence="3">The sequence shown here is derived from an EMBL/GenBank/DDBJ whole genome shotgun (WGS) entry which is preliminary data.</text>
</comment>
<evidence type="ECO:0000313" key="4">
    <source>
        <dbReference type="Proteomes" id="UP000604825"/>
    </source>
</evidence>
<organism evidence="3 4">
    <name type="scientific">Miscanthus lutarioriparius</name>
    <dbReference type="NCBI Taxonomy" id="422564"/>
    <lineage>
        <taxon>Eukaryota</taxon>
        <taxon>Viridiplantae</taxon>
        <taxon>Streptophyta</taxon>
        <taxon>Embryophyta</taxon>
        <taxon>Tracheophyta</taxon>
        <taxon>Spermatophyta</taxon>
        <taxon>Magnoliopsida</taxon>
        <taxon>Liliopsida</taxon>
        <taxon>Poales</taxon>
        <taxon>Poaceae</taxon>
        <taxon>PACMAD clade</taxon>
        <taxon>Panicoideae</taxon>
        <taxon>Andropogonodae</taxon>
        <taxon>Andropogoneae</taxon>
        <taxon>Saccharinae</taxon>
        <taxon>Miscanthus</taxon>
    </lineage>
</organism>
<keyword evidence="1" id="KW-0732">Signal</keyword>
<keyword evidence="4" id="KW-1185">Reference proteome</keyword>
<dbReference type="PANTHER" id="PTHR34366">
    <property type="entry name" value="OS07G0289901 PROTEIN-RELATED"/>
    <property type="match status" value="1"/>
</dbReference>
<protein>
    <recommendedName>
        <fullName evidence="2">DUF7731 domain-containing protein</fullName>
    </recommendedName>
</protein>
<reference evidence="3" key="1">
    <citation type="submission" date="2020-10" db="EMBL/GenBank/DDBJ databases">
        <authorList>
            <person name="Han B."/>
            <person name="Lu T."/>
            <person name="Zhao Q."/>
            <person name="Huang X."/>
            <person name="Zhao Y."/>
        </authorList>
    </citation>
    <scope>NUCLEOTIDE SEQUENCE</scope>
</reference>
<feature type="chain" id="PRO_5032543228" description="DUF7731 domain-containing protein" evidence="1">
    <location>
        <begin position="32"/>
        <end position="193"/>
    </location>
</feature>
<evidence type="ECO:0000256" key="1">
    <source>
        <dbReference type="SAM" id="SignalP"/>
    </source>
</evidence>
<evidence type="ECO:0000259" key="2">
    <source>
        <dbReference type="Pfam" id="PF24865"/>
    </source>
</evidence>
<dbReference type="EMBL" id="CAJGYO010000006">
    <property type="protein sequence ID" value="CAD6239109.1"/>
    <property type="molecule type" value="Genomic_DNA"/>
</dbReference>
<dbReference type="InterPro" id="IPR056633">
    <property type="entry name" value="DUF7731"/>
</dbReference>
<name>A0A811P9A3_9POAL</name>
<dbReference type="PANTHER" id="PTHR34366:SF2">
    <property type="entry name" value="OS07G0289901 PROTEIN"/>
    <property type="match status" value="1"/>
</dbReference>
<evidence type="ECO:0000313" key="3">
    <source>
        <dbReference type="EMBL" id="CAD6239109.1"/>
    </source>
</evidence>